<dbReference type="InterPro" id="IPR029058">
    <property type="entry name" value="AB_hydrolase_fold"/>
</dbReference>
<dbReference type="AlphaFoldDB" id="T1B3S0"/>
<dbReference type="Gene3D" id="3.40.50.1820">
    <property type="entry name" value="alpha/beta hydrolase"/>
    <property type="match status" value="1"/>
</dbReference>
<reference evidence="3" key="2">
    <citation type="journal article" date="2014" name="ISME J.">
        <title>Microbial stratification in low pH oxic and suboxic macroscopic growths along an acid mine drainage.</title>
        <authorList>
            <person name="Mendez-Garcia C."/>
            <person name="Mesa V."/>
            <person name="Sprenger R.R."/>
            <person name="Richter M."/>
            <person name="Diez M.S."/>
            <person name="Solano J."/>
            <person name="Bargiela R."/>
            <person name="Golyshina O.V."/>
            <person name="Manteca A."/>
            <person name="Ramos J.L."/>
            <person name="Gallego J.R."/>
            <person name="Llorente I."/>
            <person name="Martins Dos Santos V.A."/>
            <person name="Jensen O.N."/>
            <person name="Pelaez A.I."/>
            <person name="Sanchez J."/>
            <person name="Ferrer M."/>
        </authorList>
    </citation>
    <scope>NUCLEOTIDE SEQUENCE</scope>
</reference>
<organism evidence="3">
    <name type="scientific">mine drainage metagenome</name>
    <dbReference type="NCBI Taxonomy" id="410659"/>
    <lineage>
        <taxon>unclassified sequences</taxon>
        <taxon>metagenomes</taxon>
        <taxon>ecological metagenomes</taxon>
    </lineage>
</organism>
<dbReference type="SUPFAM" id="SSF53474">
    <property type="entry name" value="alpha/beta-Hydrolases"/>
    <property type="match status" value="1"/>
</dbReference>
<gene>
    <name evidence="3" type="ORF">B2A_02465</name>
</gene>
<dbReference type="EMBL" id="AUZZ01001680">
    <property type="protein sequence ID" value="EQD63213.1"/>
    <property type="molecule type" value="Genomic_DNA"/>
</dbReference>
<dbReference type="GO" id="GO:0006508">
    <property type="term" value="P:proteolysis"/>
    <property type="evidence" value="ECO:0007669"/>
    <property type="project" value="InterPro"/>
</dbReference>
<proteinExistence type="predicted"/>
<name>T1B3S0_9ZZZZ</name>
<evidence type="ECO:0000256" key="1">
    <source>
        <dbReference type="ARBA" id="ARBA00022801"/>
    </source>
</evidence>
<protein>
    <submittedName>
        <fullName evidence="3">Peptidase S9 prolyl oligopeptidase active site domain protein</fullName>
    </submittedName>
</protein>
<reference evidence="3" key="1">
    <citation type="submission" date="2013-08" db="EMBL/GenBank/DDBJ databases">
        <authorList>
            <person name="Mendez C."/>
            <person name="Richter M."/>
            <person name="Ferrer M."/>
            <person name="Sanchez J."/>
        </authorList>
    </citation>
    <scope>NUCLEOTIDE SEQUENCE</scope>
</reference>
<feature type="domain" description="Peptidase S9 prolyl oligopeptidase catalytic" evidence="2">
    <location>
        <begin position="119"/>
        <end position="177"/>
    </location>
</feature>
<dbReference type="PANTHER" id="PTHR42776:SF27">
    <property type="entry name" value="DIPEPTIDYL PEPTIDASE FAMILY MEMBER 6"/>
    <property type="match status" value="1"/>
</dbReference>
<dbReference type="InterPro" id="IPR001375">
    <property type="entry name" value="Peptidase_S9_cat"/>
</dbReference>
<sequence>MLQASVVRDFPGDFASIESMTRRADRAIVKVWSDRDPGRYFLYESRPEPKLVYLFRADSKIPVHGLATMKPIAFKSMGGIRVHGYLTLPPHVPAHDLPLIVDVHGGPYTIRDSWMWHPTVQLFANRGYAVLQVNYRGSGGYGARFQELGYRHWGSTMQTDVARGVLWAIRKGIANPNGSASTVEASGG</sequence>
<evidence type="ECO:0000313" key="3">
    <source>
        <dbReference type="EMBL" id="EQD63213.1"/>
    </source>
</evidence>
<dbReference type="PANTHER" id="PTHR42776">
    <property type="entry name" value="SERINE PEPTIDASE S9 FAMILY MEMBER"/>
    <property type="match status" value="1"/>
</dbReference>
<accession>T1B3S0</accession>
<dbReference type="GO" id="GO:0004252">
    <property type="term" value="F:serine-type endopeptidase activity"/>
    <property type="evidence" value="ECO:0007669"/>
    <property type="project" value="TreeGrafter"/>
</dbReference>
<dbReference type="Pfam" id="PF00326">
    <property type="entry name" value="Peptidase_S9"/>
    <property type="match status" value="1"/>
</dbReference>
<comment type="caution">
    <text evidence="3">The sequence shown here is derived from an EMBL/GenBank/DDBJ whole genome shotgun (WGS) entry which is preliminary data.</text>
</comment>
<evidence type="ECO:0000259" key="2">
    <source>
        <dbReference type="Pfam" id="PF00326"/>
    </source>
</evidence>
<keyword evidence="1" id="KW-0378">Hydrolase</keyword>